<accession>A0A370GVP5</accession>
<protein>
    <recommendedName>
        <fullName evidence="4">DUF177 domain-containing protein</fullName>
    </recommendedName>
</protein>
<dbReference type="OrthoDB" id="9790372at2"/>
<sequence>MKWSTIQLQKFRDKGLQIDETVNLSDQLKKMDPEIRDVHPIHVMGRADISSEKVTFHLTISGSIVLPCSRTLVDVDYPIDIQTTETFLLKPSDYEREGDEELHPVNGELIDLTPVIQEIILLEVPMQVFSEEASDDQSLPSGNDWEVLTEEQVQQQLEEKDEEKVDPRLAGLSEFFKQDKNS</sequence>
<comment type="caution">
    <text evidence="2">The sequence shown here is derived from an EMBL/GenBank/DDBJ whole genome shotgun (WGS) entry which is preliminary data.</text>
</comment>
<dbReference type="Pfam" id="PF02620">
    <property type="entry name" value="YceD"/>
    <property type="match status" value="1"/>
</dbReference>
<dbReference type="EMBL" id="QQAY01000001">
    <property type="protein sequence ID" value="RDI47569.1"/>
    <property type="molecule type" value="Genomic_DNA"/>
</dbReference>
<proteinExistence type="predicted"/>
<dbReference type="Proteomes" id="UP000255326">
    <property type="component" value="Unassembled WGS sequence"/>
</dbReference>
<evidence type="ECO:0000313" key="3">
    <source>
        <dbReference type="Proteomes" id="UP000255326"/>
    </source>
</evidence>
<feature type="region of interest" description="Disordered" evidence="1">
    <location>
        <begin position="153"/>
        <end position="182"/>
    </location>
</feature>
<organism evidence="2 3">
    <name type="scientific">Falsibacillus pallidus</name>
    <dbReference type="NCBI Taxonomy" id="493781"/>
    <lineage>
        <taxon>Bacteria</taxon>
        <taxon>Bacillati</taxon>
        <taxon>Bacillota</taxon>
        <taxon>Bacilli</taxon>
        <taxon>Bacillales</taxon>
        <taxon>Bacillaceae</taxon>
        <taxon>Falsibacillus</taxon>
    </lineage>
</organism>
<dbReference type="RefSeq" id="WP_114743787.1">
    <property type="nucleotide sequence ID" value="NZ_QQAY01000001.1"/>
</dbReference>
<dbReference type="InterPro" id="IPR003772">
    <property type="entry name" value="YceD"/>
</dbReference>
<reference evidence="2 3" key="1">
    <citation type="submission" date="2018-07" db="EMBL/GenBank/DDBJ databases">
        <title>Genomic Encyclopedia of Type Strains, Phase IV (KMG-IV): sequencing the most valuable type-strain genomes for metagenomic binning, comparative biology and taxonomic classification.</title>
        <authorList>
            <person name="Goeker M."/>
        </authorList>
    </citation>
    <scope>NUCLEOTIDE SEQUENCE [LARGE SCALE GENOMIC DNA]</scope>
    <source>
        <strain evidence="2 3">DSM 25281</strain>
    </source>
</reference>
<name>A0A370GVP5_9BACI</name>
<keyword evidence="3" id="KW-1185">Reference proteome</keyword>
<evidence type="ECO:0008006" key="4">
    <source>
        <dbReference type="Google" id="ProtNLM"/>
    </source>
</evidence>
<evidence type="ECO:0000313" key="2">
    <source>
        <dbReference type="EMBL" id="RDI47569.1"/>
    </source>
</evidence>
<gene>
    <name evidence="2" type="ORF">DFR59_101227</name>
</gene>
<dbReference type="AlphaFoldDB" id="A0A370GVP5"/>
<evidence type="ECO:0000256" key="1">
    <source>
        <dbReference type="SAM" id="MobiDB-lite"/>
    </source>
</evidence>